<dbReference type="SUPFAM" id="SSF81383">
    <property type="entry name" value="F-box domain"/>
    <property type="match status" value="1"/>
</dbReference>
<feature type="domain" description="F-box" evidence="2">
    <location>
        <begin position="55"/>
        <end position="100"/>
    </location>
</feature>
<dbReference type="InterPro" id="IPR032675">
    <property type="entry name" value="LRR_dom_sf"/>
</dbReference>
<organism evidence="3 4">
    <name type="scientific">Polychaeton citri CBS 116435</name>
    <dbReference type="NCBI Taxonomy" id="1314669"/>
    <lineage>
        <taxon>Eukaryota</taxon>
        <taxon>Fungi</taxon>
        <taxon>Dikarya</taxon>
        <taxon>Ascomycota</taxon>
        <taxon>Pezizomycotina</taxon>
        <taxon>Dothideomycetes</taxon>
        <taxon>Dothideomycetidae</taxon>
        <taxon>Capnodiales</taxon>
        <taxon>Capnodiaceae</taxon>
        <taxon>Polychaeton</taxon>
    </lineage>
</organism>
<evidence type="ECO:0000313" key="3">
    <source>
        <dbReference type="EMBL" id="KAF2724675.1"/>
    </source>
</evidence>
<keyword evidence="4" id="KW-1185">Reference proteome</keyword>
<dbReference type="SUPFAM" id="SSF52047">
    <property type="entry name" value="RNI-like"/>
    <property type="match status" value="1"/>
</dbReference>
<name>A0A9P4QF37_9PEZI</name>
<sequence length="475" mass="53223">MAFDQQRNWDIQMADNLTKVKRDSKRREAGEESKPATHLPTPPPEREPTGPPIFLPDEVILQILDYVTNSNSYQQDLAACCLLSHQWYQAAVPLLYASPHLYGKNFEPFVKAICPSINPHVRKSPLSELVKMLDMGHLVHHGSKSMTARILGRVKANVEVFVAPQASFAINCFPALGKCSRLRSLDLSLVSECPPLPELFKTVVNLAGLKSFKLPRSSGFGVHFTISQLGEIWPPNLEHLTLSGGIDGHFLHGIVKFPQTLRSLTLEHCPQAKGHAVMQLLKKTVRPLQNLEKLKIANMPRLSGHALDDVLFLLPQLKKLSISVDYITPAVFDDKHFHHSIDWRTLDDHPALSDWPSSDDDVHELAQASGSMQHGLRSLELTNSGNPGEDKVTPIDLLITIDERTLPHLREVRVAKSLLWGGFGNDEAEALADALHERSKDDWELKQGVFAKMGPKQYTRERVWEEHAGVWQFDG</sequence>
<dbReference type="Gene3D" id="3.80.10.10">
    <property type="entry name" value="Ribonuclease Inhibitor"/>
    <property type="match status" value="1"/>
</dbReference>
<dbReference type="AlphaFoldDB" id="A0A9P4QF37"/>
<dbReference type="InterPro" id="IPR001810">
    <property type="entry name" value="F-box_dom"/>
</dbReference>
<evidence type="ECO:0000259" key="2">
    <source>
        <dbReference type="Pfam" id="PF12937"/>
    </source>
</evidence>
<feature type="compositionally biased region" description="Basic and acidic residues" evidence="1">
    <location>
        <begin position="18"/>
        <end position="35"/>
    </location>
</feature>
<gene>
    <name evidence="3" type="ORF">K431DRAFT_281629</name>
</gene>
<protein>
    <recommendedName>
        <fullName evidence="2">F-box domain-containing protein</fullName>
    </recommendedName>
</protein>
<dbReference type="InterPro" id="IPR036047">
    <property type="entry name" value="F-box-like_dom_sf"/>
</dbReference>
<dbReference type="EMBL" id="MU003770">
    <property type="protein sequence ID" value="KAF2724675.1"/>
    <property type="molecule type" value="Genomic_DNA"/>
</dbReference>
<comment type="caution">
    <text evidence="3">The sequence shown here is derived from an EMBL/GenBank/DDBJ whole genome shotgun (WGS) entry which is preliminary data.</text>
</comment>
<evidence type="ECO:0000313" key="4">
    <source>
        <dbReference type="Proteomes" id="UP000799441"/>
    </source>
</evidence>
<dbReference type="OrthoDB" id="2125396at2759"/>
<accession>A0A9P4QF37</accession>
<proteinExistence type="predicted"/>
<dbReference type="Proteomes" id="UP000799441">
    <property type="component" value="Unassembled WGS sequence"/>
</dbReference>
<feature type="region of interest" description="Disordered" evidence="1">
    <location>
        <begin position="1"/>
        <end position="52"/>
    </location>
</feature>
<evidence type="ECO:0000256" key="1">
    <source>
        <dbReference type="SAM" id="MobiDB-lite"/>
    </source>
</evidence>
<reference evidence="3" key="1">
    <citation type="journal article" date="2020" name="Stud. Mycol.">
        <title>101 Dothideomycetes genomes: a test case for predicting lifestyles and emergence of pathogens.</title>
        <authorList>
            <person name="Haridas S."/>
            <person name="Albert R."/>
            <person name="Binder M."/>
            <person name="Bloem J."/>
            <person name="Labutti K."/>
            <person name="Salamov A."/>
            <person name="Andreopoulos B."/>
            <person name="Baker S."/>
            <person name="Barry K."/>
            <person name="Bills G."/>
            <person name="Bluhm B."/>
            <person name="Cannon C."/>
            <person name="Castanera R."/>
            <person name="Culley D."/>
            <person name="Daum C."/>
            <person name="Ezra D."/>
            <person name="Gonzalez J."/>
            <person name="Henrissat B."/>
            <person name="Kuo A."/>
            <person name="Liang C."/>
            <person name="Lipzen A."/>
            <person name="Lutzoni F."/>
            <person name="Magnuson J."/>
            <person name="Mondo S."/>
            <person name="Nolan M."/>
            <person name="Ohm R."/>
            <person name="Pangilinan J."/>
            <person name="Park H.-J."/>
            <person name="Ramirez L."/>
            <person name="Alfaro M."/>
            <person name="Sun H."/>
            <person name="Tritt A."/>
            <person name="Yoshinaga Y."/>
            <person name="Zwiers L.-H."/>
            <person name="Turgeon B."/>
            <person name="Goodwin S."/>
            <person name="Spatafora J."/>
            <person name="Crous P."/>
            <person name="Grigoriev I."/>
        </authorList>
    </citation>
    <scope>NUCLEOTIDE SEQUENCE</scope>
    <source>
        <strain evidence="3">CBS 116435</strain>
    </source>
</reference>
<dbReference type="Pfam" id="PF12937">
    <property type="entry name" value="F-box-like"/>
    <property type="match status" value="1"/>
</dbReference>